<protein>
    <submittedName>
        <fullName evidence="3">Uncharacterized protein</fullName>
    </submittedName>
</protein>
<keyword evidence="1" id="KW-0193">Cuticle</keyword>
<feature type="region of interest" description="Disordered" evidence="2">
    <location>
        <begin position="203"/>
        <end position="237"/>
    </location>
</feature>
<dbReference type="AlphaFoldDB" id="A0AAW0VSX9"/>
<feature type="region of interest" description="Disordered" evidence="2">
    <location>
        <begin position="275"/>
        <end position="333"/>
    </location>
</feature>
<name>A0AAW0VSX9_CHEQU</name>
<feature type="compositionally biased region" description="Polar residues" evidence="2">
    <location>
        <begin position="211"/>
        <end position="224"/>
    </location>
</feature>
<dbReference type="GO" id="GO:0042302">
    <property type="term" value="F:structural constituent of cuticle"/>
    <property type="evidence" value="ECO:0007669"/>
    <property type="project" value="UniProtKB-UniRule"/>
</dbReference>
<dbReference type="EMBL" id="JARKIK010001473">
    <property type="protein sequence ID" value="KAK8719720.1"/>
    <property type="molecule type" value="Genomic_DNA"/>
</dbReference>
<gene>
    <name evidence="3" type="ORF">OTU49_013834</name>
</gene>
<dbReference type="PROSITE" id="PS51155">
    <property type="entry name" value="CHIT_BIND_RR_2"/>
    <property type="match status" value="1"/>
</dbReference>
<dbReference type="Proteomes" id="UP001445076">
    <property type="component" value="Unassembled WGS sequence"/>
</dbReference>
<organism evidence="3 4">
    <name type="scientific">Cherax quadricarinatus</name>
    <name type="common">Australian red claw crayfish</name>
    <dbReference type="NCBI Taxonomy" id="27406"/>
    <lineage>
        <taxon>Eukaryota</taxon>
        <taxon>Metazoa</taxon>
        <taxon>Ecdysozoa</taxon>
        <taxon>Arthropoda</taxon>
        <taxon>Crustacea</taxon>
        <taxon>Multicrustacea</taxon>
        <taxon>Malacostraca</taxon>
        <taxon>Eumalacostraca</taxon>
        <taxon>Eucarida</taxon>
        <taxon>Decapoda</taxon>
        <taxon>Pleocyemata</taxon>
        <taxon>Astacidea</taxon>
        <taxon>Parastacoidea</taxon>
        <taxon>Parastacidae</taxon>
        <taxon>Cherax</taxon>
    </lineage>
</organism>
<evidence type="ECO:0000313" key="3">
    <source>
        <dbReference type="EMBL" id="KAK8719720.1"/>
    </source>
</evidence>
<sequence>IVLATVGVVWAAPGSGTPNTDTLVVAPTPAFAHLTAQAVLPVTYISRYHAQDELGQVNYGFTHPGQSKNEIRDALGNVAGIYTYIDNDNKPIHVEYTAGVDGFQVKSNALPVGYIASQTPEPIAILPEDAPTELNDAETYNAASVPASTGPEVSPQDNTPIALEPAMDTNLEAMDAVDVAATPDDTVAIRAAFNLGDTAVTDEAKEEKLDTTQPETISDESSAVFNEAPLETTEDNPVVDDTVNASQDAVDVAATPDDTVAIRAAFDLGDTAVTDEAKEEKLDTTQPETISDESSAVFNEAPLETTEDNPVVDDTVNASQDPQVTDTDNTVPSVDEMHPVEAVATEPVDEVKDLEATSAPIDPENEVAPDDAVGEMIDEDPQTAQQTIEDVEPNQTPLAFEESPLVPEHASIAVEDFEVAAPRTDSQDATAATPDVGIDSSLTQHFGYISALQGVLPPLYTYNFPYRAYGTHAPAVLPLSVATPSRVFSEVPVVPQARLPYYHYIHNNNLNYVVPYARQVIQYIPA</sequence>
<reference evidence="3 4" key="1">
    <citation type="journal article" date="2024" name="BMC Genomics">
        <title>Genome assembly of redclaw crayfish (Cherax quadricarinatus) provides insights into its immune adaptation and hypoxia tolerance.</title>
        <authorList>
            <person name="Liu Z."/>
            <person name="Zheng J."/>
            <person name="Li H."/>
            <person name="Fang K."/>
            <person name="Wang S."/>
            <person name="He J."/>
            <person name="Zhou D."/>
            <person name="Weng S."/>
            <person name="Chi M."/>
            <person name="Gu Z."/>
            <person name="He J."/>
            <person name="Li F."/>
            <person name="Wang M."/>
        </authorList>
    </citation>
    <scope>NUCLEOTIDE SEQUENCE [LARGE SCALE GENOMIC DNA]</scope>
    <source>
        <strain evidence="3">ZL_2023a</strain>
    </source>
</reference>
<feature type="non-terminal residue" evidence="3">
    <location>
        <position position="1"/>
    </location>
</feature>
<evidence type="ECO:0000256" key="2">
    <source>
        <dbReference type="SAM" id="MobiDB-lite"/>
    </source>
</evidence>
<comment type="caution">
    <text evidence="3">The sequence shown here is derived from an EMBL/GenBank/DDBJ whole genome shotgun (WGS) entry which is preliminary data.</text>
</comment>
<keyword evidence="4" id="KW-1185">Reference proteome</keyword>
<feature type="compositionally biased region" description="Polar residues" evidence="2">
    <location>
        <begin position="316"/>
        <end position="332"/>
    </location>
</feature>
<accession>A0AAW0VSX9</accession>
<evidence type="ECO:0000256" key="1">
    <source>
        <dbReference type="PROSITE-ProRule" id="PRU00497"/>
    </source>
</evidence>
<evidence type="ECO:0000313" key="4">
    <source>
        <dbReference type="Proteomes" id="UP001445076"/>
    </source>
</evidence>
<proteinExistence type="predicted"/>
<dbReference type="InterPro" id="IPR000618">
    <property type="entry name" value="Insect_cuticle"/>
</dbReference>
<dbReference type="Pfam" id="PF00379">
    <property type="entry name" value="Chitin_bind_4"/>
    <property type="match status" value="1"/>
</dbReference>
<feature type="compositionally biased region" description="Polar residues" evidence="2">
    <location>
        <begin position="284"/>
        <end position="297"/>
    </location>
</feature>